<sequence length="200" mass="24177">MKKFKLFTNVLNEQFWLNDMLAQGYTCTSVNPFGVYTFKKTNIKKVMRLDYQDYMSKEKYDEYVAIHEDFGWEHVYGSRFGSMHYWQKEEDGRDEMFSDQTSRVAFYKRLSNYSFTCAMMSFMYTIVLFNGPSFIRLFNPKVSYLTEGLWEKEGTAFWSTFLFETPFAMLRFLSPWIFIIAFLFFLYSYSQYNKKKKELT</sequence>
<name>A0AAJ1Z5E1_9BACI</name>
<reference evidence="3 4" key="1">
    <citation type="submission" date="2017-09" db="EMBL/GenBank/DDBJ databases">
        <title>Large-scale bioinformatics analysis of Bacillus genomes uncovers conserved roles of natural products in bacterial physiology.</title>
        <authorList>
            <consortium name="Agbiome Team Llc"/>
            <person name="Bleich R.M."/>
            <person name="Grubbs K.J."/>
            <person name="Santa Maria K.C."/>
            <person name="Allen S.E."/>
            <person name="Farag S."/>
            <person name="Shank E.A."/>
            <person name="Bowers A."/>
        </authorList>
    </citation>
    <scope>NUCLEOTIDE SEQUENCE [LARGE SCALE GENOMIC DNA]</scope>
    <source>
        <strain evidence="3 4">AFS037265</strain>
    </source>
</reference>
<keyword evidence="1" id="KW-0472">Membrane</keyword>
<evidence type="ECO:0000313" key="4">
    <source>
        <dbReference type="Proteomes" id="UP000221918"/>
    </source>
</evidence>
<evidence type="ECO:0000313" key="3">
    <source>
        <dbReference type="EMBL" id="PHE95149.1"/>
    </source>
</evidence>
<keyword evidence="1" id="KW-1133">Transmembrane helix</keyword>
<dbReference type="Pfam" id="PF11193">
    <property type="entry name" value="DUF2812"/>
    <property type="match status" value="1"/>
</dbReference>
<comment type="caution">
    <text evidence="2">The sequence shown here is derived from an EMBL/GenBank/DDBJ whole genome shotgun (WGS) entry which is preliminary data.</text>
</comment>
<evidence type="ECO:0000313" key="5">
    <source>
        <dbReference type="Proteomes" id="UP001248134"/>
    </source>
</evidence>
<reference evidence="2" key="2">
    <citation type="submission" date="2019-07" db="EMBL/GenBank/DDBJ databases">
        <title>Phylogenomic Reclassification of ATCC Bacillus Strains and Various Taxa within the Genus Bacillus.</title>
        <authorList>
            <person name="Riojas M.A."/>
            <person name="Frank A.M."/>
            <person name="Fenn S.L."/>
            <person name="King S.P."/>
            <person name="Brower S.M."/>
            <person name="Hazbon M.H."/>
        </authorList>
    </citation>
    <scope>NUCLEOTIDE SEQUENCE</scope>
    <source>
        <strain evidence="2">NR-12239</strain>
    </source>
</reference>
<keyword evidence="1" id="KW-0812">Transmembrane</keyword>
<dbReference type="AlphaFoldDB" id="A0AAJ1Z5E1"/>
<dbReference type="Proteomes" id="UP000221918">
    <property type="component" value="Unassembled WGS sequence"/>
</dbReference>
<protein>
    <submittedName>
        <fullName evidence="2">DUF2812 domain-containing protein</fullName>
    </submittedName>
</protein>
<dbReference type="EMBL" id="VLYX01000047">
    <property type="protein sequence ID" value="MDR4329059.1"/>
    <property type="molecule type" value="Genomic_DNA"/>
</dbReference>
<dbReference type="RefSeq" id="WP_003203117.1">
    <property type="nucleotide sequence ID" value="NZ_CM000743.1"/>
</dbReference>
<dbReference type="Proteomes" id="UP001248134">
    <property type="component" value="Unassembled WGS sequence"/>
</dbReference>
<dbReference type="KEGG" id="bmyc:DJ92_794"/>
<organism evidence="2 5">
    <name type="scientific">Bacillus pseudomycoides</name>
    <dbReference type="NCBI Taxonomy" id="64104"/>
    <lineage>
        <taxon>Bacteria</taxon>
        <taxon>Bacillati</taxon>
        <taxon>Bacillota</taxon>
        <taxon>Bacilli</taxon>
        <taxon>Bacillales</taxon>
        <taxon>Bacillaceae</taxon>
        <taxon>Bacillus</taxon>
        <taxon>Bacillus cereus group</taxon>
    </lineage>
</organism>
<proteinExistence type="predicted"/>
<evidence type="ECO:0000313" key="2">
    <source>
        <dbReference type="EMBL" id="MDR4329059.1"/>
    </source>
</evidence>
<feature type="transmembrane region" description="Helical" evidence="1">
    <location>
        <begin position="168"/>
        <end position="187"/>
    </location>
</feature>
<dbReference type="InterPro" id="IPR021359">
    <property type="entry name" value="DUF2812"/>
</dbReference>
<evidence type="ECO:0000256" key="1">
    <source>
        <dbReference type="SAM" id="Phobius"/>
    </source>
</evidence>
<dbReference type="EMBL" id="NUTL01000062">
    <property type="protein sequence ID" value="PHE95149.1"/>
    <property type="molecule type" value="Genomic_DNA"/>
</dbReference>
<gene>
    <name evidence="3" type="ORF">COF81_14965</name>
    <name evidence="2" type="ORF">FOS08_25195</name>
</gene>
<accession>A0AAJ1Z5E1</accession>
<feature type="transmembrane region" description="Helical" evidence="1">
    <location>
        <begin position="113"/>
        <end position="135"/>
    </location>
</feature>